<feature type="region of interest" description="Disordered" evidence="1">
    <location>
        <begin position="128"/>
        <end position="273"/>
    </location>
</feature>
<protein>
    <submittedName>
        <fullName evidence="2">Uncharacterized protein</fullName>
    </submittedName>
</protein>
<proteinExistence type="predicted"/>
<dbReference type="EMBL" id="OB661829">
    <property type="protein sequence ID" value="CAD7229037.1"/>
    <property type="molecule type" value="Genomic_DNA"/>
</dbReference>
<organism evidence="2">
    <name type="scientific">Cyprideis torosa</name>
    <dbReference type="NCBI Taxonomy" id="163714"/>
    <lineage>
        <taxon>Eukaryota</taxon>
        <taxon>Metazoa</taxon>
        <taxon>Ecdysozoa</taxon>
        <taxon>Arthropoda</taxon>
        <taxon>Crustacea</taxon>
        <taxon>Oligostraca</taxon>
        <taxon>Ostracoda</taxon>
        <taxon>Podocopa</taxon>
        <taxon>Podocopida</taxon>
        <taxon>Cytherocopina</taxon>
        <taxon>Cytheroidea</taxon>
        <taxon>Cytherideidae</taxon>
        <taxon>Cyprideis</taxon>
    </lineage>
</organism>
<evidence type="ECO:0000256" key="1">
    <source>
        <dbReference type="SAM" id="MobiDB-lite"/>
    </source>
</evidence>
<accession>A0A7R8WCD8</accession>
<feature type="compositionally biased region" description="Basic and acidic residues" evidence="1">
    <location>
        <begin position="181"/>
        <end position="192"/>
    </location>
</feature>
<gene>
    <name evidence="2" type="ORF">CTOB1V02_LOCUS6910</name>
</gene>
<dbReference type="OrthoDB" id="8194773at2759"/>
<feature type="region of interest" description="Disordered" evidence="1">
    <location>
        <begin position="39"/>
        <end position="62"/>
    </location>
</feature>
<feature type="compositionally biased region" description="Basic and acidic residues" evidence="1">
    <location>
        <begin position="159"/>
        <end position="173"/>
    </location>
</feature>
<feature type="non-terminal residue" evidence="2">
    <location>
        <position position="288"/>
    </location>
</feature>
<reference evidence="2" key="1">
    <citation type="submission" date="2020-11" db="EMBL/GenBank/DDBJ databases">
        <authorList>
            <person name="Tran Van P."/>
        </authorList>
    </citation>
    <scope>NUCLEOTIDE SEQUENCE</scope>
</reference>
<dbReference type="AlphaFoldDB" id="A0A7R8WCD8"/>
<name>A0A7R8WCD8_9CRUS</name>
<feature type="compositionally biased region" description="Low complexity" evidence="1">
    <location>
        <begin position="236"/>
        <end position="245"/>
    </location>
</feature>
<sequence>MKSGLRSSPKVNYRNVESKVKKYREQIRLEEAQNKASRIVKELDQDSSEQKSASPEEEKVHIPSDCYRALQDQYNELLFRYAEAKNHIDYLRITLMSHSDENITRLKGINDEQRLALRRRLNRQSFVNDPSFSQADQLDGFPSKNDLRSFNPVDTSTPIDDRRRGSMEDDKRHSSSGQLLVRERPTTLEVHSKGPSASCPSPLAEGDLAPLSTTQRTQPVDGGYNERDSGIHLTDNSSLSRYGSSSRRRGNLKNVPYSLAVSPEEEGPLVSEGLPLSERLQAFSVKPS</sequence>
<evidence type="ECO:0000313" key="2">
    <source>
        <dbReference type="EMBL" id="CAD7229037.1"/>
    </source>
</evidence>